<accession>A0A226E278</accession>
<dbReference type="Proteomes" id="UP000198287">
    <property type="component" value="Unassembled WGS sequence"/>
</dbReference>
<comment type="caution">
    <text evidence="3">The sequence shown here is derived from an EMBL/GenBank/DDBJ whole genome shotgun (WGS) entry which is preliminary data.</text>
</comment>
<dbReference type="PANTHER" id="PTHR21105">
    <property type="entry name" value="GH16255P"/>
    <property type="match status" value="1"/>
</dbReference>
<feature type="chain" id="PRO_5012895117" evidence="2">
    <location>
        <begin position="26"/>
        <end position="175"/>
    </location>
</feature>
<sequence>MIAIELVRAIFFGVVLSATIGNSEAMTVEGVRNFEKEMEKLSLRRQKRHPEHLAADYPTWVRVGECPITLDGHHQYYCPTPSPDGRWVCLDDYQLCDGIRNCPNAEDECLHWCLFYKSLKSEVSLLSRSMAALFKREQLMEEDVVVLHAKVDQVRQEDESASRHHRQNGRFVPVE</sequence>
<evidence type="ECO:0000256" key="1">
    <source>
        <dbReference type="SAM" id="MobiDB-lite"/>
    </source>
</evidence>
<dbReference type="PANTHER" id="PTHR21105:SF0">
    <property type="entry name" value="GH16255P"/>
    <property type="match status" value="1"/>
</dbReference>
<evidence type="ECO:0000313" key="4">
    <source>
        <dbReference type="Proteomes" id="UP000198287"/>
    </source>
</evidence>
<protein>
    <submittedName>
        <fullName evidence="3">Vitellogenin receptor</fullName>
    </submittedName>
</protein>
<evidence type="ECO:0000256" key="2">
    <source>
        <dbReference type="SAM" id="SignalP"/>
    </source>
</evidence>
<gene>
    <name evidence="3" type="ORF">Fcan01_13236</name>
</gene>
<dbReference type="OrthoDB" id="6417936at2759"/>
<keyword evidence="4" id="KW-1185">Reference proteome</keyword>
<proteinExistence type="predicted"/>
<dbReference type="GO" id="GO:0043410">
    <property type="term" value="P:positive regulation of MAPK cascade"/>
    <property type="evidence" value="ECO:0007669"/>
    <property type="project" value="TreeGrafter"/>
</dbReference>
<dbReference type="GO" id="GO:0043195">
    <property type="term" value="C:terminal bouton"/>
    <property type="evidence" value="ECO:0007669"/>
    <property type="project" value="TreeGrafter"/>
</dbReference>
<dbReference type="EMBL" id="LNIX01000007">
    <property type="protein sequence ID" value="OXA51832.1"/>
    <property type="molecule type" value="Genomic_DNA"/>
</dbReference>
<name>A0A226E278_FOLCA</name>
<evidence type="ECO:0000313" key="3">
    <source>
        <dbReference type="EMBL" id="OXA51832.1"/>
    </source>
</evidence>
<organism evidence="3 4">
    <name type="scientific">Folsomia candida</name>
    <name type="common">Springtail</name>
    <dbReference type="NCBI Taxonomy" id="158441"/>
    <lineage>
        <taxon>Eukaryota</taxon>
        <taxon>Metazoa</taxon>
        <taxon>Ecdysozoa</taxon>
        <taxon>Arthropoda</taxon>
        <taxon>Hexapoda</taxon>
        <taxon>Collembola</taxon>
        <taxon>Entomobryomorpha</taxon>
        <taxon>Isotomoidea</taxon>
        <taxon>Isotomidae</taxon>
        <taxon>Proisotominae</taxon>
        <taxon>Folsomia</taxon>
    </lineage>
</organism>
<dbReference type="GO" id="GO:0030297">
    <property type="term" value="F:transmembrane receptor protein tyrosine kinase activator activity"/>
    <property type="evidence" value="ECO:0007669"/>
    <property type="project" value="TreeGrafter"/>
</dbReference>
<keyword evidence="2" id="KW-0732">Signal</keyword>
<reference evidence="3 4" key="1">
    <citation type="submission" date="2015-12" db="EMBL/GenBank/DDBJ databases">
        <title>The genome of Folsomia candida.</title>
        <authorList>
            <person name="Faddeeva A."/>
            <person name="Derks M.F."/>
            <person name="Anvar Y."/>
            <person name="Smit S."/>
            <person name="Van Straalen N."/>
            <person name="Roelofs D."/>
        </authorList>
    </citation>
    <scope>NUCLEOTIDE SEQUENCE [LARGE SCALE GENOMIC DNA]</scope>
    <source>
        <strain evidence="3 4">VU population</strain>
        <tissue evidence="3">Whole body</tissue>
    </source>
</reference>
<dbReference type="AlphaFoldDB" id="A0A226E278"/>
<feature type="region of interest" description="Disordered" evidence="1">
    <location>
        <begin position="156"/>
        <end position="175"/>
    </location>
</feature>
<feature type="signal peptide" evidence="2">
    <location>
        <begin position="1"/>
        <end position="25"/>
    </location>
</feature>
<keyword evidence="3" id="KW-0675">Receptor</keyword>